<feature type="compositionally biased region" description="Basic and acidic residues" evidence="1">
    <location>
        <begin position="156"/>
        <end position="167"/>
    </location>
</feature>
<organism evidence="2 3">
    <name type="scientific">Eumeta variegata</name>
    <name type="common">Bagworm moth</name>
    <name type="synonym">Eumeta japonica</name>
    <dbReference type="NCBI Taxonomy" id="151549"/>
    <lineage>
        <taxon>Eukaryota</taxon>
        <taxon>Metazoa</taxon>
        <taxon>Ecdysozoa</taxon>
        <taxon>Arthropoda</taxon>
        <taxon>Hexapoda</taxon>
        <taxon>Insecta</taxon>
        <taxon>Pterygota</taxon>
        <taxon>Neoptera</taxon>
        <taxon>Endopterygota</taxon>
        <taxon>Lepidoptera</taxon>
        <taxon>Glossata</taxon>
        <taxon>Ditrysia</taxon>
        <taxon>Tineoidea</taxon>
        <taxon>Psychidae</taxon>
        <taxon>Oiketicinae</taxon>
        <taxon>Eumeta</taxon>
    </lineage>
</organism>
<reference evidence="2 3" key="1">
    <citation type="journal article" date="2019" name="Commun. Biol.">
        <title>The bagworm genome reveals a unique fibroin gene that provides high tensile strength.</title>
        <authorList>
            <person name="Kono N."/>
            <person name="Nakamura H."/>
            <person name="Ohtoshi R."/>
            <person name="Tomita M."/>
            <person name="Numata K."/>
            <person name="Arakawa K."/>
        </authorList>
    </citation>
    <scope>NUCLEOTIDE SEQUENCE [LARGE SCALE GENOMIC DNA]</scope>
</reference>
<feature type="region of interest" description="Disordered" evidence="1">
    <location>
        <begin position="156"/>
        <end position="216"/>
    </location>
</feature>
<proteinExistence type="predicted"/>
<keyword evidence="3" id="KW-1185">Reference proteome</keyword>
<protein>
    <submittedName>
        <fullName evidence="2">Uncharacterized protein</fullName>
    </submittedName>
</protein>
<accession>A0A4C1YKC4</accession>
<dbReference type="STRING" id="151549.A0A4C1YKC4"/>
<evidence type="ECO:0000313" key="3">
    <source>
        <dbReference type="Proteomes" id="UP000299102"/>
    </source>
</evidence>
<comment type="caution">
    <text evidence="2">The sequence shown here is derived from an EMBL/GenBank/DDBJ whole genome shotgun (WGS) entry which is preliminary data.</text>
</comment>
<dbReference type="OrthoDB" id="10021598at2759"/>
<evidence type="ECO:0000256" key="1">
    <source>
        <dbReference type="SAM" id="MobiDB-lite"/>
    </source>
</evidence>
<feature type="compositionally biased region" description="Basic and acidic residues" evidence="1">
    <location>
        <begin position="265"/>
        <end position="274"/>
    </location>
</feature>
<dbReference type="AlphaFoldDB" id="A0A4C1YKC4"/>
<name>A0A4C1YKC4_EUMVA</name>
<feature type="compositionally biased region" description="Basic and acidic residues" evidence="1">
    <location>
        <begin position="206"/>
        <end position="216"/>
    </location>
</feature>
<feature type="region of interest" description="Disordered" evidence="1">
    <location>
        <begin position="254"/>
        <end position="274"/>
    </location>
</feature>
<evidence type="ECO:0000313" key="2">
    <source>
        <dbReference type="EMBL" id="GBP76568.1"/>
    </source>
</evidence>
<dbReference type="Proteomes" id="UP000299102">
    <property type="component" value="Unassembled WGS sequence"/>
</dbReference>
<dbReference type="EMBL" id="BGZK01001293">
    <property type="protein sequence ID" value="GBP76568.1"/>
    <property type="molecule type" value="Genomic_DNA"/>
</dbReference>
<gene>
    <name evidence="2" type="ORF">EVAR_103171_1</name>
</gene>
<sequence>MKPPEFPLECLCEVRPAPFALRPYAGLYNPFSQRCSILCNHPADVEAKEYVKRAKDALASENRPLLLPDELLKLQQQQGNTFEKDVNKTPHDIVTEEMFRRFSGPYYLAGVSYDFAAMGTFVERSFLSINHFWLKRSHEMPLSYRNLKIRRNRLEAAHAGPDSREQQVPRLAQVSHPGPAAEAHRHRRRPASKSQPGDSILSRIYDLGHDGRPEHQHDQRTLDFAFLEPLRGYPWPPAKGTMRAIAAPGIAGRAEQKGGAADEGTDQRQNCEKGERFNEISRAVEPCRGQLSCNTNMDRLDR</sequence>